<reference evidence="1 2" key="1">
    <citation type="journal article" date="2016" name="PLoS ONE">
        <title>Plasmid Characterization and Chromosome Analysis of Two netF+ Clostridium perfringens Isolates Associated with Foal and Canine Necrotizing Enteritis.</title>
        <authorList>
            <person name="Mehdizadeh Gohari I."/>
            <person name="Kropinski A.M."/>
            <person name="Weese S.J."/>
            <person name="Parreira V.R."/>
            <person name="Whitehead A.E."/>
            <person name="Boerlin P."/>
            <person name="Prescott J.F."/>
        </authorList>
    </citation>
    <scope>NUCLEOTIDE SEQUENCE [LARGE SCALE GENOMIC DNA]</scope>
    <source>
        <strain evidence="1 2">JP838</strain>
        <plasmid evidence="2">Plasmid pJFP838A</plasmid>
    </source>
</reference>
<dbReference type="EMBL" id="CP013615">
    <property type="protein sequence ID" value="AMN31120.1"/>
    <property type="molecule type" value="Genomic_DNA"/>
</dbReference>
<proteinExistence type="predicted"/>
<dbReference type="PATRIC" id="fig|1502.177.peg.3412"/>
<gene>
    <name evidence="1" type="ORF">JFP838_pA0204</name>
</gene>
<evidence type="ECO:0000313" key="2">
    <source>
        <dbReference type="Proteomes" id="UP000070260"/>
    </source>
</evidence>
<protein>
    <submittedName>
        <fullName evidence="1">Uncharacterized protein</fullName>
    </submittedName>
</protein>
<sequence length="66" mass="7724">MDRNIAKEVKLKMKDNGIDISGEYDIEFNMHCPNCDSIVGDYDCDELYFNFCPECGQRLKYTETDE</sequence>
<accession>A0A140GRG1</accession>
<organism evidence="1 2">
    <name type="scientific">Clostridium perfringens</name>
    <dbReference type="NCBI Taxonomy" id="1502"/>
    <lineage>
        <taxon>Bacteria</taxon>
        <taxon>Bacillati</taxon>
        <taxon>Bacillota</taxon>
        <taxon>Clostridia</taxon>
        <taxon>Eubacteriales</taxon>
        <taxon>Clostridiaceae</taxon>
        <taxon>Clostridium</taxon>
    </lineage>
</organism>
<name>A0A140GRG1_CLOPF</name>
<dbReference type="RefSeq" id="WP_061429718.1">
    <property type="nucleotide sequence ID" value="NZ_CATNZX010000001.1"/>
</dbReference>
<geneLocation type="plasmid" evidence="1 2">
    <name>pJFP838A</name>
</geneLocation>
<dbReference type="OrthoDB" id="1957705at2"/>
<dbReference type="AlphaFoldDB" id="A0A140GRG1"/>
<evidence type="ECO:0000313" key="1">
    <source>
        <dbReference type="EMBL" id="AMN31120.1"/>
    </source>
</evidence>
<dbReference type="Proteomes" id="UP000070260">
    <property type="component" value="Plasmid pJFP838A"/>
</dbReference>
<keyword evidence="1" id="KW-0614">Plasmid</keyword>